<dbReference type="InterPro" id="IPR005502">
    <property type="entry name" value="Ribosyl_crysJ1"/>
</dbReference>
<feature type="binding site" evidence="1">
    <location>
        <position position="35"/>
    </location>
    <ligand>
        <name>Mg(2+)</name>
        <dbReference type="ChEBI" id="CHEBI:18420"/>
        <label>1</label>
    </ligand>
</feature>
<dbReference type="PANTHER" id="PTHR16222:SF12">
    <property type="entry name" value="ADP-RIBOSYLGLYCOHYDROLASE-RELATED"/>
    <property type="match status" value="1"/>
</dbReference>
<dbReference type="EMBL" id="AP018052">
    <property type="protein sequence ID" value="BAZ94781.1"/>
    <property type="molecule type" value="Genomic_DNA"/>
</dbReference>
<dbReference type="Gene3D" id="1.10.4080.10">
    <property type="entry name" value="ADP-ribosylation/Crystallin J1"/>
    <property type="match status" value="1"/>
</dbReference>
<feature type="binding site" evidence="1">
    <location>
        <position position="211"/>
    </location>
    <ligand>
        <name>Mg(2+)</name>
        <dbReference type="ChEBI" id="CHEBI:18420"/>
        <label>1</label>
    </ligand>
</feature>
<dbReference type="InterPro" id="IPR050792">
    <property type="entry name" value="ADP-ribosylglycohydrolase"/>
</dbReference>
<protein>
    <submittedName>
        <fullName evidence="2">ADP-ribosylglycohydrolase</fullName>
    </submittedName>
</protein>
<dbReference type="SUPFAM" id="SSF101478">
    <property type="entry name" value="ADP-ribosylglycohydrolase"/>
    <property type="match status" value="1"/>
</dbReference>
<evidence type="ECO:0000313" key="3">
    <source>
        <dbReference type="Proteomes" id="UP000218765"/>
    </source>
</evidence>
<dbReference type="Proteomes" id="UP000218765">
    <property type="component" value="Chromosome"/>
</dbReference>
<comment type="cofactor">
    <cofactor evidence="1">
        <name>Mg(2+)</name>
        <dbReference type="ChEBI" id="CHEBI:18420"/>
    </cofactor>
    <text evidence="1">Binds 2 magnesium ions per subunit.</text>
</comment>
<name>A0A1Z4VT19_9GAMM</name>
<dbReference type="PANTHER" id="PTHR16222">
    <property type="entry name" value="ADP-RIBOSYLGLYCOHYDROLASE"/>
    <property type="match status" value="1"/>
</dbReference>
<dbReference type="GO" id="GO:0046872">
    <property type="term" value="F:metal ion binding"/>
    <property type="evidence" value="ECO:0007669"/>
    <property type="project" value="UniProtKB-KW"/>
</dbReference>
<gene>
    <name evidence="2" type="ORF">FOKN1_2407</name>
</gene>
<dbReference type="RefSeq" id="WP_096367600.1">
    <property type="nucleotide sequence ID" value="NZ_AP018052.1"/>
</dbReference>
<keyword evidence="2" id="KW-0378">Hydrolase</keyword>
<dbReference type="AlphaFoldDB" id="A0A1Z4VT19"/>
<accession>A0A1Z4VT19</accession>
<organism evidence="2 3">
    <name type="scientific">Thiohalobacter thiocyanaticus</name>
    <dbReference type="NCBI Taxonomy" id="585455"/>
    <lineage>
        <taxon>Bacteria</taxon>
        <taxon>Pseudomonadati</taxon>
        <taxon>Pseudomonadota</taxon>
        <taxon>Gammaproteobacteria</taxon>
        <taxon>Thiohalobacterales</taxon>
        <taxon>Thiohalobacteraceae</taxon>
        <taxon>Thiohalobacter</taxon>
    </lineage>
</organism>
<dbReference type="InterPro" id="IPR036705">
    <property type="entry name" value="Ribosyl_crysJ1_sf"/>
</dbReference>
<evidence type="ECO:0000256" key="1">
    <source>
        <dbReference type="PIRSR" id="PIRSR605502-1"/>
    </source>
</evidence>
<evidence type="ECO:0000313" key="2">
    <source>
        <dbReference type="EMBL" id="BAZ94781.1"/>
    </source>
</evidence>
<keyword evidence="1" id="KW-0460">Magnesium</keyword>
<dbReference type="OrthoDB" id="9798107at2"/>
<feature type="binding site" evidence="1">
    <location>
        <position position="34"/>
    </location>
    <ligand>
        <name>Mg(2+)</name>
        <dbReference type="ChEBI" id="CHEBI:18420"/>
        <label>1</label>
    </ligand>
</feature>
<proteinExistence type="predicted"/>
<sequence>MIGAIAGDIIGSVYEAAPIKTTEFPLFGPGSRFTDDSVMSVAVAAAILDNRLYAQALRHYGRRYPDAGYGGNFHQWLFSPDPSPYHSFGNGSAMRVSPVGYACDRIETVLAEAARSARCTHDHPEGIRGAQAVALAVFLARRGMDKTAVRDEIERRSGYDLRRRLAQIRPIYRFDVSCQGSVPEAIICFLESADWESAVRNAVSLGGDSDTQACIAGGIAEAFYGPVPVTVREQVKAYLTGELWEVAARFHRRFVLHSD</sequence>
<feature type="binding site" evidence="1">
    <location>
        <position position="36"/>
    </location>
    <ligand>
        <name>Mg(2+)</name>
        <dbReference type="ChEBI" id="CHEBI:18420"/>
        <label>1</label>
    </ligand>
</feature>
<reference evidence="2 3" key="1">
    <citation type="submission" date="2017-05" db="EMBL/GenBank/DDBJ databases">
        <title>Thiocyanate degradation by Thiohalobacter thiocyanaticus FOKN1.</title>
        <authorList>
            <person name="Oshiki M."/>
            <person name="Fukushima T."/>
            <person name="Kawano S."/>
            <person name="Nakagawa J."/>
        </authorList>
    </citation>
    <scope>NUCLEOTIDE SEQUENCE [LARGE SCALE GENOMIC DNA]</scope>
    <source>
        <strain evidence="2 3">FOKN1</strain>
    </source>
</reference>
<dbReference type="GO" id="GO:0016787">
    <property type="term" value="F:hydrolase activity"/>
    <property type="evidence" value="ECO:0007669"/>
    <property type="project" value="UniProtKB-KW"/>
</dbReference>
<dbReference type="Pfam" id="PF03747">
    <property type="entry name" value="ADP_ribosyl_GH"/>
    <property type="match status" value="1"/>
</dbReference>
<feature type="binding site" evidence="1">
    <location>
        <position position="210"/>
    </location>
    <ligand>
        <name>Mg(2+)</name>
        <dbReference type="ChEBI" id="CHEBI:18420"/>
        <label>1</label>
    </ligand>
</feature>
<keyword evidence="3" id="KW-1185">Reference proteome</keyword>
<keyword evidence="1" id="KW-0479">Metal-binding</keyword>
<feature type="binding site" evidence="1">
    <location>
        <position position="208"/>
    </location>
    <ligand>
        <name>Mg(2+)</name>
        <dbReference type="ChEBI" id="CHEBI:18420"/>
        <label>1</label>
    </ligand>
</feature>
<dbReference type="KEGG" id="ttc:FOKN1_2407"/>